<dbReference type="Gene3D" id="3.40.190.10">
    <property type="entry name" value="Periplasmic binding protein-like II"/>
    <property type="match status" value="1"/>
</dbReference>
<dbReference type="PANTHER" id="PTHR30290">
    <property type="entry name" value="PERIPLASMIC BINDING COMPONENT OF ABC TRANSPORTER"/>
    <property type="match status" value="1"/>
</dbReference>
<organism evidence="5">
    <name type="scientific">freshwater metagenome</name>
    <dbReference type="NCBI Taxonomy" id="449393"/>
    <lineage>
        <taxon>unclassified sequences</taxon>
        <taxon>metagenomes</taxon>
        <taxon>ecological metagenomes</taxon>
    </lineage>
</organism>
<evidence type="ECO:0000256" key="2">
    <source>
        <dbReference type="ARBA" id="ARBA00022448"/>
    </source>
</evidence>
<evidence type="ECO:0000256" key="3">
    <source>
        <dbReference type="ARBA" id="ARBA00022729"/>
    </source>
</evidence>
<reference evidence="5" key="1">
    <citation type="submission" date="2020-05" db="EMBL/GenBank/DDBJ databases">
        <authorList>
            <person name="Chiriac C."/>
            <person name="Salcher M."/>
            <person name="Ghai R."/>
            <person name="Kavagutti S V."/>
        </authorList>
    </citation>
    <scope>NUCLEOTIDE SEQUENCE</scope>
</reference>
<protein>
    <submittedName>
        <fullName evidence="5">Unannotated protein</fullName>
    </submittedName>
</protein>
<keyword evidence="2" id="KW-0813">Transport</keyword>
<dbReference type="AlphaFoldDB" id="A0A6J6MCY9"/>
<sequence>MVTTELTKLVVAANPDYWRKDAKGGKLPYLDGITFTFLPDAQPRVSGVKSGSLAATMFTSATEAKQIKDLQKNKAITTIISPMDYYPTIWMNHKIAPFSSKNARLALSHALDREKWLKVRQKGLGMIPDSIVGPNNIMYNKKNYAGFDLAAAKADVAAYKTETGKDLEFSLPYVSASADATANAILIQQMCAAAGIKVNLLSQTTAEAIAKAFPMQYQMLPLLLMEGTGTGFILPFLVSDMSGGNPNHFITKTAAAVPALKGLPVYFGILNISSFKDTVSENLLFAARGESNLAKKKKLYQQATAQLQAEAHVTNISMLAYSLSYKDLGGVGELPLAAGGPRRLVTNFGIDWTGVWSTK</sequence>
<dbReference type="PANTHER" id="PTHR30290:SF9">
    <property type="entry name" value="OLIGOPEPTIDE-BINDING PROTEIN APPA"/>
    <property type="match status" value="1"/>
</dbReference>
<dbReference type="Pfam" id="PF00496">
    <property type="entry name" value="SBP_bac_5"/>
    <property type="match status" value="1"/>
</dbReference>
<accession>A0A6J6MCY9</accession>
<dbReference type="GO" id="GO:1904680">
    <property type="term" value="F:peptide transmembrane transporter activity"/>
    <property type="evidence" value="ECO:0007669"/>
    <property type="project" value="TreeGrafter"/>
</dbReference>
<proteinExistence type="inferred from homology"/>
<dbReference type="EMBL" id="CAEZWU010000106">
    <property type="protein sequence ID" value="CAB4670704.1"/>
    <property type="molecule type" value="Genomic_DNA"/>
</dbReference>
<keyword evidence="3" id="KW-0732">Signal</keyword>
<comment type="similarity">
    <text evidence="1">Belongs to the bacterial solute-binding protein 5 family.</text>
</comment>
<dbReference type="InterPro" id="IPR039424">
    <property type="entry name" value="SBP_5"/>
</dbReference>
<dbReference type="SUPFAM" id="SSF53850">
    <property type="entry name" value="Periplasmic binding protein-like II"/>
    <property type="match status" value="1"/>
</dbReference>
<name>A0A6J6MCY9_9ZZZZ</name>
<gene>
    <name evidence="5" type="ORF">UFOPK2292_00792</name>
</gene>
<evidence type="ECO:0000259" key="4">
    <source>
        <dbReference type="Pfam" id="PF00496"/>
    </source>
</evidence>
<dbReference type="Gene3D" id="3.10.105.10">
    <property type="entry name" value="Dipeptide-binding Protein, Domain 3"/>
    <property type="match status" value="1"/>
</dbReference>
<dbReference type="InterPro" id="IPR000914">
    <property type="entry name" value="SBP_5_dom"/>
</dbReference>
<dbReference type="GO" id="GO:0015833">
    <property type="term" value="P:peptide transport"/>
    <property type="evidence" value="ECO:0007669"/>
    <property type="project" value="TreeGrafter"/>
</dbReference>
<evidence type="ECO:0000313" key="5">
    <source>
        <dbReference type="EMBL" id="CAB4670704.1"/>
    </source>
</evidence>
<evidence type="ECO:0000256" key="1">
    <source>
        <dbReference type="ARBA" id="ARBA00005695"/>
    </source>
</evidence>
<feature type="domain" description="Solute-binding protein family 5" evidence="4">
    <location>
        <begin position="8"/>
        <end position="206"/>
    </location>
</feature>